<sequence>MRHRIAILLGVVLLLAGCAVVHPKPPSGFVDGASIHTLKAGNHERVYRLHKPAGLNGSSSLVVVLHGGFGSAEQAERSYGWDQLADSAKFVAVYPDGVKRAWNVNGGGCCGRPATENIDDVGFITAVVADVSKHIGIDASRVYVTGMSNGGIMAYTLACNTTLFAAIGPVAGTQLDACRTPHPVSVMAVHGTADPNIPYGGGPGHGFAHISGPAVPELNALWRKVDQCKPPTETTDGPVTVSTAGCAEGRSVALVTVADGGHHWPDFATAKLWEFFAGHHR</sequence>
<dbReference type="PANTHER" id="PTHR43037">
    <property type="entry name" value="UNNAMED PRODUCT-RELATED"/>
    <property type="match status" value="1"/>
</dbReference>
<organism evidence="3 4">
    <name type="scientific">Candidatus Mycobacterium wuenschmannii</name>
    <dbReference type="NCBI Taxonomy" id="3027808"/>
    <lineage>
        <taxon>Bacteria</taxon>
        <taxon>Bacillati</taxon>
        <taxon>Actinomycetota</taxon>
        <taxon>Actinomycetes</taxon>
        <taxon>Mycobacteriales</taxon>
        <taxon>Mycobacteriaceae</taxon>
        <taxon>Mycobacterium</taxon>
    </lineage>
</organism>
<accession>A0ABY8W160</accession>
<dbReference type="SUPFAM" id="SSF53474">
    <property type="entry name" value="alpha/beta-Hydrolases"/>
    <property type="match status" value="1"/>
</dbReference>
<dbReference type="InterPro" id="IPR010126">
    <property type="entry name" value="Esterase_phb"/>
</dbReference>
<dbReference type="InterPro" id="IPR029058">
    <property type="entry name" value="AB_hydrolase_fold"/>
</dbReference>
<dbReference type="Gene3D" id="3.40.50.1820">
    <property type="entry name" value="alpha/beta hydrolase"/>
    <property type="match status" value="1"/>
</dbReference>
<reference evidence="3 4" key="1">
    <citation type="journal article" date="2023" name="Microbiol. Resour. Announc.">
        <title>Complete Genome Sequence of Mycobacterium wuenschmanii, a novel Nontuberculous Mycobacterium Isolated from a captive population of Amazon Milk Frogs.</title>
        <authorList>
            <person name="Hicks J."/>
            <person name="Zeineldin M."/>
            <person name="Ward H."/>
            <person name="Wuenschmann A."/>
            <person name="Camp P."/>
            <person name="Farrell D."/>
            <person name="Lehman K."/>
            <person name="Thacker T."/>
            <person name="Cuthbert E."/>
        </authorList>
    </citation>
    <scope>NUCLEOTIDE SEQUENCE [LARGE SCALE GENOMIC DNA]</scope>
    <source>
        <strain evidence="3 4">Wuenschmanii</strain>
    </source>
</reference>
<keyword evidence="2" id="KW-0378">Hydrolase</keyword>
<evidence type="ECO:0000313" key="3">
    <source>
        <dbReference type="EMBL" id="WIM87519.1"/>
    </source>
</evidence>
<evidence type="ECO:0000313" key="4">
    <source>
        <dbReference type="Proteomes" id="UP001236585"/>
    </source>
</evidence>
<evidence type="ECO:0000256" key="2">
    <source>
        <dbReference type="ARBA" id="ARBA00022801"/>
    </source>
</evidence>
<keyword evidence="4" id="KW-1185">Reference proteome</keyword>
<dbReference type="PANTHER" id="PTHR43037:SF1">
    <property type="entry name" value="BLL1128 PROTEIN"/>
    <property type="match status" value="1"/>
</dbReference>
<evidence type="ECO:0000256" key="1">
    <source>
        <dbReference type="ARBA" id="ARBA00022729"/>
    </source>
</evidence>
<proteinExistence type="predicted"/>
<keyword evidence="1" id="KW-0732">Signal</keyword>
<name>A0ABY8W160_9MYCO</name>
<dbReference type="Proteomes" id="UP001236585">
    <property type="component" value="Chromosome"/>
</dbReference>
<protein>
    <submittedName>
        <fullName evidence="3">PHB depolymerase family esterase</fullName>
    </submittedName>
</protein>
<dbReference type="Pfam" id="PF10503">
    <property type="entry name" value="Esterase_PHB"/>
    <property type="match status" value="1"/>
</dbReference>
<dbReference type="InterPro" id="IPR050955">
    <property type="entry name" value="Plant_Biomass_Hydrol_Est"/>
</dbReference>
<dbReference type="PROSITE" id="PS51257">
    <property type="entry name" value="PROKAR_LIPOPROTEIN"/>
    <property type="match status" value="1"/>
</dbReference>
<gene>
    <name evidence="3" type="ORF">PT015_22210</name>
</gene>
<dbReference type="RefSeq" id="WP_285187234.1">
    <property type="nucleotide sequence ID" value="NZ_CP126981.1"/>
</dbReference>
<dbReference type="EMBL" id="CP126981">
    <property type="protein sequence ID" value="WIM87519.1"/>
    <property type="molecule type" value="Genomic_DNA"/>
</dbReference>